<keyword evidence="2" id="KW-1185">Reference proteome</keyword>
<dbReference type="AlphaFoldDB" id="A0A917VE95"/>
<reference evidence="1" key="1">
    <citation type="journal article" date="2014" name="Int. J. Syst. Evol. Microbiol.">
        <title>Complete genome sequence of Corynebacterium casei LMG S-19264T (=DSM 44701T), isolated from a smear-ripened cheese.</title>
        <authorList>
            <consortium name="US DOE Joint Genome Institute (JGI-PGF)"/>
            <person name="Walter F."/>
            <person name="Albersmeier A."/>
            <person name="Kalinowski J."/>
            <person name="Ruckert C."/>
        </authorList>
    </citation>
    <scope>NUCLEOTIDE SEQUENCE</scope>
    <source>
        <strain evidence="1">JCM 3035</strain>
    </source>
</reference>
<dbReference type="Proteomes" id="UP000637788">
    <property type="component" value="Unassembled WGS sequence"/>
</dbReference>
<evidence type="ECO:0000313" key="1">
    <source>
        <dbReference type="EMBL" id="GGK67190.1"/>
    </source>
</evidence>
<name>A0A917VE95_9ACTN</name>
<dbReference type="EMBL" id="BMPQ01000006">
    <property type="protein sequence ID" value="GGK67190.1"/>
    <property type="molecule type" value="Genomic_DNA"/>
</dbReference>
<accession>A0A917VE95</accession>
<proteinExistence type="predicted"/>
<comment type="caution">
    <text evidence="1">The sequence shown here is derived from an EMBL/GenBank/DDBJ whole genome shotgun (WGS) entry which is preliminary data.</text>
</comment>
<reference evidence="1" key="2">
    <citation type="submission" date="2020-09" db="EMBL/GenBank/DDBJ databases">
        <authorList>
            <person name="Sun Q."/>
            <person name="Ohkuma M."/>
        </authorList>
    </citation>
    <scope>NUCLEOTIDE SEQUENCE</scope>
    <source>
        <strain evidence="1">JCM 3035</strain>
    </source>
</reference>
<gene>
    <name evidence="1" type="ORF">GCM10010094_30340</name>
</gene>
<evidence type="ECO:0000313" key="2">
    <source>
        <dbReference type="Proteomes" id="UP000637788"/>
    </source>
</evidence>
<organism evidence="1 2">
    <name type="scientific">Streptomyces flaveus</name>
    <dbReference type="NCBI Taxonomy" id="66370"/>
    <lineage>
        <taxon>Bacteria</taxon>
        <taxon>Bacillati</taxon>
        <taxon>Actinomycetota</taxon>
        <taxon>Actinomycetes</taxon>
        <taxon>Kitasatosporales</taxon>
        <taxon>Streptomycetaceae</taxon>
        <taxon>Streptomyces</taxon>
        <taxon>Streptomyces aurantiacus group</taxon>
    </lineage>
</organism>
<sequence>MAEAALVRRMGRAQRRVRRGVRVVGEVGEGLAGQGLGEVGGGQVVRRLVGRGEQGGQVRVGAVGGESAGPAVAAAAGDQGPFGVVRGCGVEPLQACGARSGAGLAGQGDNLPRVARRTVRRQRGFLGGIGEAPVGASRMIREWIKCEM</sequence>
<protein>
    <submittedName>
        <fullName evidence="1">Uncharacterized protein</fullName>
    </submittedName>
</protein>